<dbReference type="Proteomes" id="UP000694522">
    <property type="component" value="Unplaced"/>
</dbReference>
<sequence length="197" mass="21859">EGGGRGGELKTVQGVVTRFCYDYGMIDDMIIFTKDAVKTVVPLTVGQEVTATVEEDMTSGGLKAITVRREDKYHQLQLNLRNVLSYIGFKPYEGDCVEAKYFINPTTWKSEAVAVKPLRYKQVNKVNVLICGRSGAVNESIFFTLDSLRLPDGYSPCKHDLVNAVVVESSQSCYIWRALCLVPYSSGICPKRNSSVI</sequence>
<dbReference type="Ensembl" id="ENSACOT00000022430.1">
    <property type="protein sequence ID" value="ENSACOP00000021664.1"/>
    <property type="gene ID" value="ENSACOG00000014822.1"/>
</dbReference>
<proteinExistence type="predicted"/>
<accession>A0A8B9GB40</accession>
<dbReference type="PANTHER" id="PTHR45418:SF1">
    <property type="entry name" value="CANCER_TESTIS ANTIGEN 55"/>
    <property type="match status" value="1"/>
</dbReference>
<reference evidence="3" key="2">
    <citation type="submission" date="2025-09" db="UniProtKB">
        <authorList>
            <consortium name="Ensembl"/>
        </authorList>
    </citation>
    <scope>IDENTIFICATION</scope>
</reference>
<name>A0A8B9GB40_9PSIT</name>
<organism evidence="3 4">
    <name type="scientific">Amazona collaria</name>
    <name type="common">yellow-billed parrot</name>
    <dbReference type="NCBI Taxonomy" id="241587"/>
    <lineage>
        <taxon>Eukaryota</taxon>
        <taxon>Metazoa</taxon>
        <taxon>Chordata</taxon>
        <taxon>Craniata</taxon>
        <taxon>Vertebrata</taxon>
        <taxon>Euteleostomi</taxon>
        <taxon>Archelosauria</taxon>
        <taxon>Archosauria</taxon>
        <taxon>Dinosauria</taxon>
        <taxon>Saurischia</taxon>
        <taxon>Theropoda</taxon>
        <taxon>Coelurosauria</taxon>
        <taxon>Aves</taxon>
        <taxon>Neognathae</taxon>
        <taxon>Neoaves</taxon>
        <taxon>Telluraves</taxon>
        <taxon>Australaves</taxon>
        <taxon>Psittaciformes</taxon>
        <taxon>Psittacidae</taxon>
        <taxon>Amazona</taxon>
    </lineage>
</organism>
<evidence type="ECO:0000313" key="4">
    <source>
        <dbReference type="Proteomes" id="UP000694522"/>
    </source>
</evidence>
<keyword evidence="2" id="KW-0963">Cytoplasm</keyword>
<dbReference type="GO" id="GO:0005737">
    <property type="term" value="C:cytoplasm"/>
    <property type="evidence" value="ECO:0007669"/>
    <property type="project" value="UniProtKB-SubCell"/>
</dbReference>
<evidence type="ECO:0000256" key="1">
    <source>
        <dbReference type="ARBA" id="ARBA00004496"/>
    </source>
</evidence>
<evidence type="ECO:0008006" key="5">
    <source>
        <dbReference type="Google" id="ProtNLM"/>
    </source>
</evidence>
<dbReference type="AlphaFoldDB" id="A0A8B9GB40"/>
<protein>
    <recommendedName>
        <fullName evidence="5">S1-like RNA binding domain-containing protein</fullName>
    </recommendedName>
</protein>
<reference evidence="3" key="1">
    <citation type="submission" date="2025-08" db="UniProtKB">
        <authorList>
            <consortium name="Ensembl"/>
        </authorList>
    </citation>
    <scope>IDENTIFICATION</scope>
</reference>
<dbReference type="PANTHER" id="PTHR45418">
    <property type="entry name" value="CANCER/TESTIS ANTIGEN 55"/>
    <property type="match status" value="1"/>
</dbReference>
<evidence type="ECO:0000313" key="3">
    <source>
        <dbReference type="Ensembl" id="ENSACOP00000021664.1"/>
    </source>
</evidence>
<comment type="subcellular location">
    <subcellularLocation>
        <location evidence="1">Cytoplasm</location>
    </subcellularLocation>
</comment>
<keyword evidence="4" id="KW-1185">Reference proteome</keyword>
<evidence type="ECO:0000256" key="2">
    <source>
        <dbReference type="ARBA" id="ARBA00022490"/>
    </source>
</evidence>